<evidence type="ECO:0000256" key="2">
    <source>
        <dbReference type="ARBA" id="ARBA00023002"/>
    </source>
</evidence>
<dbReference type="RefSeq" id="XP_016612121.1">
    <property type="nucleotide sequence ID" value="XM_016749842.1"/>
</dbReference>
<dbReference type="InParanoid" id="A0A0L0HSP6"/>
<dbReference type="PANTHER" id="PTHR43245">
    <property type="entry name" value="BIFUNCTIONAL POLYMYXIN RESISTANCE PROTEIN ARNA"/>
    <property type="match status" value="1"/>
</dbReference>
<dbReference type="eggNOG" id="KOG1430">
    <property type="taxonomic scope" value="Eukaryota"/>
</dbReference>
<dbReference type="InterPro" id="IPR036291">
    <property type="entry name" value="NAD(P)-bd_dom_sf"/>
</dbReference>
<dbReference type="SUPFAM" id="SSF51735">
    <property type="entry name" value="NAD(P)-binding Rossmann-fold domains"/>
    <property type="match status" value="1"/>
</dbReference>
<evidence type="ECO:0000313" key="4">
    <source>
        <dbReference type="EMBL" id="KND04082.1"/>
    </source>
</evidence>
<evidence type="ECO:0000259" key="3">
    <source>
        <dbReference type="Pfam" id="PF01073"/>
    </source>
</evidence>
<dbReference type="FunCoup" id="A0A0L0HSP6">
    <property type="interactions" value="135"/>
</dbReference>
<dbReference type="Proteomes" id="UP000053201">
    <property type="component" value="Unassembled WGS sequence"/>
</dbReference>
<dbReference type="GO" id="GO:0006694">
    <property type="term" value="P:steroid biosynthetic process"/>
    <property type="evidence" value="ECO:0007669"/>
    <property type="project" value="InterPro"/>
</dbReference>
<dbReference type="OMA" id="STAHWFD"/>
<sequence>MVQKNAYLVVGGGGFLGRRIVEMLLDQKDSEVHVFDVRQTFSDPRVKSFITGDITKPSDVVAACKDKNVVIHTAAVIENMRTPVYWKVNVEGTRNVIDACVQSGVRKLVYTSSASVTYNGQDVRNGTEKDPYCKVHMDTYNETKAAAERLILEANGKGGLLTVSLRPAGIFGPADNNASKGLYEAAKKGNWKFMIGDNSSLFDWTYVDNVSYAHILAAENLDQRPGVAGEAFYITNDTPVFFWDIPKFLYNELGYRNTLRTRIPKSIGLVLGSLVDIVVAVLRPVKKIDPTFNKFRVQVITNNRYLDISKAKNVLGYKPIVSLEEGLKRTAKYWKKVQEAEQSAIGSAR</sequence>
<comment type="similarity">
    <text evidence="1">Belongs to the 3-beta-HSD family.</text>
</comment>
<accession>A0A0L0HSP6</accession>
<dbReference type="OrthoDB" id="10058185at2759"/>
<dbReference type="Gene3D" id="3.40.50.720">
    <property type="entry name" value="NAD(P)-binding Rossmann-like Domain"/>
    <property type="match status" value="1"/>
</dbReference>
<dbReference type="AlphaFoldDB" id="A0A0L0HSP6"/>
<keyword evidence="5" id="KW-1185">Reference proteome</keyword>
<dbReference type="GeneID" id="27685182"/>
<name>A0A0L0HSP6_SPIPD</name>
<dbReference type="Pfam" id="PF01073">
    <property type="entry name" value="3Beta_HSD"/>
    <property type="match status" value="1"/>
</dbReference>
<dbReference type="EMBL" id="KQ257451">
    <property type="protein sequence ID" value="KND04082.1"/>
    <property type="molecule type" value="Genomic_DNA"/>
</dbReference>
<dbReference type="PANTHER" id="PTHR43245:SF51">
    <property type="entry name" value="SHORT CHAIN DEHYDROGENASE_REDUCTASE FAMILY 42E, MEMBER 2"/>
    <property type="match status" value="1"/>
</dbReference>
<feature type="domain" description="3-beta hydroxysteroid dehydrogenase/isomerase" evidence="3">
    <location>
        <begin position="8"/>
        <end position="264"/>
    </location>
</feature>
<proteinExistence type="inferred from homology"/>
<dbReference type="VEuPathDB" id="FungiDB:SPPG_01524"/>
<organism evidence="4 5">
    <name type="scientific">Spizellomyces punctatus (strain DAOM BR117)</name>
    <dbReference type="NCBI Taxonomy" id="645134"/>
    <lineage>
        <taxon>Eukaryota</taxon>
        <taxon>Fungi</taxon>
        <taxon>Fungi incertae sedis</taxon>
        <taxon>Chytridiomycota</taxon>
        <taxon>Chytridiomycota incertae sedis</taxon>
        <taxon>Chytridiomycetes</taxon>
        <taxon>Spizellomycetales</taxon>
        <taxon>Spizellomycetaceae</taxon>
        <taxon>Spizellomyces</taxon>
    </lineage>
</organism>
<dbReference type="STRING" id="645134.A0A0L0HSP6"/>
<dbReference type="InterPro" id="IPR050177">
    <property type="entry name" value="Lipid_A_modif_metabolic_enz"/>
</dbReference>
<evidence type="ECO:0000256" key="1">
    <source>
        <dbReference type="ARBA" id="ARBA00009219"/>
    </source>
</evidence>
<protein>
    <recommendedName>
        <fullName evidence="3">3-beta hydroxysteroid dehydrogenase/isomerase domain-containing protein</fullName>
    </recommendedName>
</protein>
<dbReference type="GO" id="GO:0016616">
    <property type="term" value="F:oxidoreductase activity, acting on the CH-OH group of donors, NAD or NADP as acceptor"/>
    <property type="evidence" value="ECO:0007669"/>
    <property type="project" value="InterPro"/>
</dbReference>
<dbReference type="InterPro" id="IPR002225">
    <property type="entry name" value="3Beta_OHSteriod_DH/Estase"/>
</dbReference>
<evidence type="ECO:0000313" key="5">
    <source>
        <dbReference type="Proteomes" id="UP000053201"/>
    </source>
</evidence>
<reference evidence="4 5" key="1">
    <citation type="submission" date="2009-08" db="EMBL/GenBank/DDBJ databases">
        <title>The Genome Sequence of Spizellomyces punctatus strain DAOM BR117.</title>
        <authorList>
            <consortium name="The Broad Institute Genome Sequencing Platform"/>
            <person name="Russ C."/>
            <person name="Cuomo C."/>
            <person name="Shea T."/>
            <person name="Young S.K."/>
            <person name="Zeng Q."/>
            <person name="Koehrsen M."/>
            <person name="Haas B."/>
            <person name="Borodovsky M."/>
            <person name="Guigo R."/>
            <person name="Alvarado L."/>
            <person name="Berlin A."/>
            <person name="Bochicchio J."/>
            <person name="Borenstein D."/>
            <person name="Chapman S."/>
            <person name="Chen Z."/>
            <person name="Engels R."/>
            <person name="Freedman E."/>
            <person name="Gellesch M."/>
            <person name="Goldberg J."/>
            <person name="Griggs A."/>
            <person name="Gujja S."/>
            <person name="Heiman D."/>
            <person name="Hepburn T."/>
            <person name="Howarth C."/>
            <person name="Jen D."/>
            <person name="Larson L."/>
            <person name="Lewis B."/>
            <person name="Mehta T."/>
            <person name="Park D."/>
            <person name="Pearson M."/>
            <person name="Roberts A."/>
            <person name="Saif S."/>
            <person name="Shenoy N."/>
            <person name="Sisk P."/>
            <person name="Stolte C."/>
            <person name="Sykes S."/>
            <person name="Thomson T."/>
            <person name="Walk T."/>
            <person name="White J."/>
            <person name="Yandava C."/>
            <person name="Burger G."/>
            <person name="Gray M.W."/>
            <person name="Holland P.W.H."/>
            <person name="King N."/>
            <person name="Lang F.B.F."/>
            <person name="Roger A.J."/>
            <person name="Ruiz-Trillo I."/>
            <person name="Lander E."/>
            <person name="Nusbaum C."/>
        </authorList>
    </citation>
    <scope>NUCLEOTIDE SEQUENCE [LARGE SCALE GENOMIC DNA]</scope>
    <source>
        <strain evidence="4 5">DAOM BR117</strain>
    </source>
</reference>
<gene>
    <name evidence="4" type="ORF">SPPG_01524</name>
</gene>
<keyword evidence="2" id="KW-0560">Oxidoreductase</keyword>